<dbReference type="InterPro" id="IPR026907">
    <property type="entry name" value="GCIP-like"/>
</dbReference>
<dbReference type="PANTHER" id="PTHR15492:SF1">
    <property type="entry name" value="CYCLIN-D1-BINDING PROTEIN 1"/>
    <property type="match status" value="1"/>
</dbReference>
<proteinExistence type="predicted"/>
<dbReference type="Proteomes" id="UP000006813">
    <property type="component" value="Unassembled WGS sequence"/>
</dbReference>
<evidence type="ECO:0000313" key="2">
    <source>
        <dbReference type="EMBL" id="EHB16976.1"/>
    </source>
</evidence>
<organism evidence="2 3">
    <name type="scientific">Heterocephalus glaber</name>
    <name type="common">Naked mole rat</name>
    <dbReference type="NCBI Taxonomy" id="10181"/>
    <lineage>
        <taxon>Eukaryota</taxon>
        <taxon>Metazoa</taxon>
        <taxon>Chordata</taxon>
        <taxon>Craniata</taxon>
        <taxon>Vertebrata</taxon>
        <taxon>Euteleostomi</taxon>
        <taxon>Mammalia</taxon>
        <taxon>Eutheria</taxon>
        <taxon>Euarchontoglires</taxon>
        <taxon>Glires</taxon>
        <taxon>Rodentia</taxon>
        <taxon>Hystricomorpha</taxon>
        <taxon>Bathyergidae</taxon>
        <taxon>Heterocephalus</taxon>
    </lineage>
</organism>
<dbReference type="AlphaFoldDB" id="G5C615"/>
<name>G5C615_HETGA</name>
<feature type="domain" description="Cyclin-D1-binding protein 1-like C-terminal" evidence="1">
    <location>
        <begin position="10"/>
        <end position="95"/>
    </location>
</feature>
<dbReference type="InParanoid" id="G5C615"/>
<protein>
    <submittedName>
        <fullName evidence="2">Cyclin-D1-binding protein 1</fullName>
    </submittedName>
</protein>
<evidence type="ECO:0000313" key="3">
    <source>
        <dbReference type="Proteomes" id="UP000006813"/>
    </source>
</evidence>
<dbReference type="PANTHER" id="PTHR15492">
    <property type="entry name" value="CYCLIN D1-BINDING PROTEIN 1"/>
    <property type="match status" value="1"/>
</dbReference>
<accession>G5C615</accession>
<sequence length="109" mass="12146">MRSRLGFPREEDQELITLCLTLVRASKACLKKIWILVAENGKKDQVAQLDDIVEISEETSPSVDDLALSIYPPMCHLMVGINSEELVSILRKALEVIKASHMTPQPEAS</sequence>
<reference evidence="2 3" key="1">
    <citation type="journal article" date="2011" name="Nature">
        <title>Genome sequencing reveals insights into physiology and longevity of the naked mole rat.</title>
        <authorList>
            <person name="Kim E.B."/>
            <person name="Fang X."/>
            <person name="Fushan A.A."/>
            <person name="Huang Z."/>
            <person name="Lobanov A.V."/>
            <person name="Han L."/>
            <person name="Marino S.M."/>
            <person name="Sun X."/>
            <person name="Turanov A.A."/>
            <person name="Yang P."/>
            <person name="Yim S.H."/>
            <person name="Zhao X."/>
            <person name="Kasaikina M.V."/>
            <person name="Stoletzki N."/>
            <person name="Peng C."/>
            <person name="Polak P."/>
            <person name="Xiong Z."/>
            <person name="Kiezun A."/>
            <person name="Zhu Y."/>
            <person name="Chen Y."/>
            <person name="Kryukov G.V."/>
            <person name="Zhang Q."/>
            <person name="Peshkin L."/>
            <person name="Yang L."/>
            <person name="Bronson R.T."/>
            <person name="Buffenstein R."/>
            <person name="Wang B."/>
            <person name="Han C."/>
            <person name="Li Q."/>
            <person name="Chen L."/>
            <person name="Zhao W."/>
            <person name="Sunyaev S.R."/>
            <person name="Park T.J."/>
            <person name="Zhang G."/>
            <person name="Wang J."/>
            <person name="Gladyshev V.N."/>
        </authorList>
    </citation>
    <scope>NUCLEOTIDE SEQUENCE [LARGE SCALE GENOMIC DNA]</scope>
</reference>
<dbReference type="STRING" id="10181.G5C615"/>
<dbReference type="Pfam" id="PF20936">
    <property type="entry name" value="GCIP_C"/>
    <property type="match status" value="1"/>
</dbReference>
<dbReference type="Gene3D" id="1.20.1410.10">
    <property type="entry name" value="I/LWEQ domain"/>
    <property type="match status" value="1"/>
</dbReference>
<dbReference type="InterPro" id="IPR049318">
    <property type="entry name" value="GCIP_C"/>
</dbReference>
<dbReference type="GO" id="GO:0005634">
    <property type="term" value="C:nucleus"/>
    <property type="evidence" value="ECO:0007669"/>
    <property type="project" value="TreeGrafter"/>
</dbReference>
<dbReference type="EMBL" id="JH173469">
    <property type="protein sequence ID" value="EHB16976.1"/>
    <property type="molecule type" value="Genomic_DNA"/>
</dbReference>
<gene>
    <name evidence="2" type="ORF">GW7_04548</name>
</gene>
<evidence type="ECO:0000259" key="1">
    <source>
        <dbReference type="Pfam" id="PF20936"/>
    </source>
</evidence>